<dbReference type="Pfam" id="PF09807">
    <property type="entry name" value="ELP6"/>
    <property type="match status" value="1"/>
</dbReference>
<name>A0AAV1JG16_9NEOP</name>
<dbReference type="EMBL" id="CAVLEF010000009">
    <property type="protein sequence ID" value="CAK1547183.1"/>
    <property type="molecule type" value="Genomic_DNA"/>
</dbReference>
<dbReference type="GO" id="GO:0033588">
    <property type="term" value="C:elongator holoenzyme complex"/>
    <property type="evidence" value="ECO:0007669"/>
    <property type="project" value="InterPro"/>
</dbReference>
<evidence type="ECO:0000256" key="3">
    <source>
        <dbReference type="ARBA" id="ARBA00020263"/>
    </source>
</evidence>
<dbReference type="GO" id="GO:0002098">
    <property type="term" value="P:tRNA wobble uridine modification"/>
    <property type="evidence" value="ECO:0007669"/>
    <property type="project" value="InterPro"/>
</dbReference>
<dbReference type="Gene3D" id="3.40.50.300">
    <property type="entry name" value="P-loop containing nucleotide triphosphate hydrolases"/>
    <property type="match status" value="1"/>
</dbReference>
<comment type="similarity">
    <text evidence="2">Belongs to the ELP6 family.</text>
</comment>
<comment type="pathway">
    <text evidence="1">tRNA modification; 5-methoxycarbonylmethyl-2-thiouridine-tRNA biosynthesis.</text>
</comment>
<dbReference type="InterPro" id="IPR027417">
    <property type="entry name" value="P-loop_NTPase"/>
</dbReference>
<evidence type="ECO:0000313" key="5">
    <source>
        <dbReference type="Proteomes" id="UP001497472"/>
    </source>
</evidence>
<sequence length="247" mass="28029">MSDVITSLHLDKGVVTHKLIAVKELNGCDSSFIISCLLGHCIRNKNALLVVCLHNSQEHYHNVGLKMNYNLNKNVESGLIHFYNAGEELTRAILDSNSISANIFCTKLKEQIDKIKKNYNSVNIIIEGVSHLFDLEFSLREVNYICKEIINLVRDYDNSFLLMQCNAACDNDETHVMANLLAYKVHVLVEVDHLASGWSTDVSGHITFKYPSRKFEKEHKHKIELKPSHHLFKLFDRGVKLLAPGAV</sequence>
<organism evidence="4 5">
    <name type="scientific">Leptosia nina</name>
    <dbReference type="NCBI Taxonomy" id="320188"/>
    <lineage>
        <taxon>Eukaryota</taxon>
        <taxon>Metazoa</taxon>
        <taxon>Ecdysozoa</taxon>
        <taxon>Arthropoda</taxon>
        <taxon>Hexapoda</taxon>
        <taxon>Insecta</taxon>
        <taxon>Pterygota</taxon>
        <taxon>Neoptera</taxon>
        <taxon>Endopterygota</taxon>
        <taxon>Lepidoptera</taxon>
        <taxon>Glossata</taxon>
        <taxon>Ditrysia</taxon>
        <taxon>Papilionoidea</taxon>
        <taxon>Pieridae</taxon>
        <taxon>Pierinae</taxon>
        <taxon>Leptosia</taxon>
    </lineage>
</organism>
<dbReference type="PANTHER" id="PTHR16184:SF6">
    <property type="entry name" value="ELONGATOR COMPLEX PROTEIN 6"/>
    <property type="match status" value="1"/>
</dbReference>
<proteinExistence type="inferred from homology"/>
<evidence type="ECO:0000313" key="4">
    <source>
        <dbReference type="EMBL" id="CAK1547183.1"/>
    </source>
</evidence>
<dbReference type="InterPro" id="IPR018627">
    <property type="entry name" value="ELP6"/>
</dbReference>
<gene>
    <name evidence="4" type="ORF">LNINA_LOCUS6677</name>
</gene>
<dbReference type="Proteomes" id="UP001497472">
    <property type="component" value="Unassembled WGS sequence"/>
</dbReference>
<dbReference type="AlphaFoldDB" id="A0AAV1JG16"/>
<accession>A0AAV1JG16</accession>
<evidence type="ECO:0000256" key="1">
    <source>
        <dbReference type="ARBA" id="ARBA00005043"/>
    </source>
</evidence>
<reference evidence="4 5" key="1">
    <citation type="submission" date="2023-11" db="EMBL/GenBank/DDBJ databases">
        <authorList>
            <person name="Okamura Y."/>
        </authorList>
    </citation>
    <scope>NUCLEOTIDE SEQUENCE [LARGE SCALE GENOMIC DNA]</scope>
</reference>
<evidence type="ECO:0000256" key="2">
    <source>
        <dbReference type="ARBA" id="ARBA00008837"/>
    </source>
</evidence>
<dbReference type="PANTHER" id="PTHR16184">
    <property type="entry name" value="ELONGATOR COMPLEX PROTEIN 6"/>
    <property type="match status" value="1"/>
</dbReference>
<comment type="caution">
    <text evidence="4">The sequence shown here is derived from an EMBL/GenBank/DDBJ whole genome shotgun (WGS) entry which is preliminary data.</text>
</comment>
<protein>
    <recommendedName>
        <fullName evidence="3">Elongator complex protein 6</fullName>
    </recommendedName>
</protein>
<keyword evidence="5" id="KW-1185">Reference proteome</keyword>